<protein>
    <submittedName>
        <fullName evidence="5">Tribbles pseudokinase 3</fullName>
    </submittedName>
</protein>
<reference evidence="5" key="1">
    <citation type="submission" date="2025-08" db="UniProtKB">
        <authorList>
            <consortium name="Ensembl"/>
        </authorList>
    </citation>
    <scope>IDENTIFICATION</scope>
</reference>
<dbReference type="SUPFAM" id="SSF56112">
    <property type="entry name" value="Protein kinase-like (PK-like)"/>
    <property type="match status" value="1"/>
</dbReference>
<dbReference type="PANTHER" id="PTHR22961:SF14">
    <property type="entry name" value="TRIBBLES HOMOLOG 3"/>
    <property type="match status" value="1"/>
</dbReference>
<name>A0A8D0E2K9_SALMN</name>
<feature type="compositionally biased region" description="Acidic residues" evidence="3">
    <location>
        <begin position="348"/>
        <end position="357"/>
    </location>
</feature>
<evidence type="ECO:0000256" key="3">
    <source>
        <dbReference type="SAM" id="MobiDB-lite"/>
    </source>
</evidence>
<dbReference type="Gene3D" id="3.30.200.20">
    <property type="entry name" value="Phosphorylase Kinase, domain 1"/>
    <property type="match status" value="1"/>
</dbReference>
<dbReference type="GO" id="GO:0005524">
    <property type="term" value="F:ATP binding"/>
    <property type="evidence" value="ECO:0007669"/>
    <property type="project" value="InterPro"/>
</dbReference>
<accession>A0A8D0E2K9</accession>
<dbReference type="InterPro" id="IPR000719">
    <property type="entry name" value="Prot_kinase_dom"/>
</dbReference>
<dbReference type="InterPro" id="IPR024104">
    <property type="entry name" value="Tribbles/Ser_Thr_kinase_40"/>
</dbReference>
<feature type="region of interest" description="Disordered" evidence="3">
    <location>
        <begin position="26"/>
        <end position="48"/>
    </location>
</feature>
<dbReference type="Pfam" id="PF00069">
    <property type="entry name" value="Pkinase"/>
    <property type="match status" value="1"/>
</dbReference>
<evidence type="ECO:0000313" key="5">
    <source>
        <dbReference type="Ensembl" id="ENSSMRP00000025213.1"/>
    </source>
</evidence>
<dbReference type="PANTHER" id="PTHR22961">
    <property type="entry name" value="SER/THR PROTEIN KINASE-TRB"/>
    <property type="match status" value="1"/>
</dbReference>
<organism evidence="5 6">
    <name type="scientific">Salvator merianae</name>
    <name type="common">Argentine black and white tegu</name>
    <name type="synonym">Tupinambis merianae</name>
    <dbReference type="NCBI Taxonomy" id="96440"/>
    <lineage>
        <taxon>Eukaryota</taxon>
        <taxon>Metazoa</taxon>
        <taxon>Chordata</taxon>
        <taxon>Craniata</taxon>
        <taxon>Vertebrata</taxon>
        <taxon>Euteleostomi</taxon>
        <taxon>Lepidosauria</taxon>
        <taxon>Squamata</taxon>
        <taxon>Bifurcata</taxon>
        <taxon>Unidentata</taxon>
        <taxon>Episquamata</taxon>
        <taxon>Laterata</taxon>
        <taxon>Teiioidea</taxon>
        <taxon>Teiidae</taxon>
        <taxon>Salvator</taxon>
    </lineage>
</organism>
<dbReference type="Gene3D" id="1.10.510.10">
    <property type="entry name" value="Transferase(Phosphotransferase) domain 1"/>
    <property type="match status" value="1"/>
</dbReference>
<dbReference type="Proteomes" id="UP000694421">
    <property type="component" value="Unplaced"/>
</dbReference>
<dbReference type="GO" id="GO:0046627">
    <property type="term" value="P:negative regulation of insulin receptor signaling pathway"/>
    <property type="evidence" value="ECO:0007669"/>
    <property type="project" value="Ensembl"/>
</dbReference>
<dbReference type="GO" id="GO:0010827">
    <property type="term" value="P:regulation of D-glucose transmembrane transport"/>
    <property type="evidence" value="ECO:0007669"/>
    <property type="project" value="Ensembl"/>
</dbReference>
<dbReference type="OMA" id="CPTRKQA"/>
<dbReference type="GO" id="GO:0031625">
    <property type="term" value="F:ubiquitin protein ligase binding"/>
    <property type="evidence" value="ECO:0007669"/>
    <property type="project" value="Ensembl"/>
</dbReference>
<feature type="domain" description="Protein kinase" evidence="4">
    <location>
        <begin position="66"/>
        <end position="313"/>
    </location>
</feature>
<keyword evidence="6" id="KW-1185">Reference proteome</keyword>
<dbReference type="GO" id="GO:0031434">
    <property type="term" value="F:mitogen-activated protein kinase kinase binding"/>
    <property type="evidence" value="ECO:0007669"/>
    <property type="project" value="TreeGrafter"/>
</dbReference>
<dbReference type="PROSITE" id="PS50011">
    <property type="entry name" value="PROTEIN_KINASE_DOM"/>
    <property type="match status" value="1"/>
</dbReference>
<dbReference type="GO" id="GO:1990757">
    <property type="term" value="F:ubiquitin ligase activator activity"/>
    <property type="evidence" value="ECO:0007669"/>
    <property type="project" value="Ensembl"/>
</dbReference>
<dbReference type="GO" id="GO:0005654">
    <property type="term" value="C:nucleoplasm"/>
    <property type="evidence" value="ECO:0007669"/>
    <property type="project" value="Ensembl"/>
</dbReference>
<evidence type="ECO:0000313" key="6">
    <source>
        <dbReference type="Proteomes" id="UP000694421"/>
    </source>
</evidence>
<dbReference type="GO" id="GO:0045717">
    <property type="term" value="P:negative regulation of fatty acid biosynthetic process"/>
    <property type="evidence" value="ECO:0007669"/>
    <property type="project" value="Ensembl"/>
</dbReference>
<evidence type="ECO:0000256" key="2">
    <source>
        <dbReference type="ARBA" id="ARBA00038180"/>
    </source>
</evidence>
<dbReference type="GO" id="GO:0030291">
    <property type="term" value="F:protein serine/threonine kinase inhibitor activity"/>
    <property type="evidence" value="ECO:0007669"/>
    <property type="project" value="Ensembl"/>
</dbReference>
<dbReference type="GO" id="GO:0003714">
    <property type="term" value="F:transcription corepressor activity"/>
    <property type="evidence" value="ECO:0007669"/>
    <property type="project" value="Ensembl"/>
</dbReference>
<dbReference type="GO" id="GO:0070059">
    <property type="term" value="P:intrinsic apoptotic signaling pathway in response to endoplasmic reticulum stress"/>
    <property type="evidence" value="ECO:0007669"/>
    <property type="project" value="Ensembl"/>
</dbReference>
<proteinExistence type="inferred from homology"/>
<dbReference type="GO" id="GO:0043409">
    <property type="term" value="P:negative regulation of MAPK cascade"/>
    <property type="evidence" value="ECO:0007669"/>
    <property type="project" value="Ensembl"/>
</dbReference>
<dbReference type="FunFam" id="1.10.510.10:FF:000153">
    <property type="entry name" value="Tribbles homolog 2"/>
    <property type="match status" value="1"/>
</dbReference>
<dbReference type="SMART" id="SM00220">
    <property type="entry name" value="S_TKc"/>
    <property type="match status" value="1"/>
</dbReference>
<feature type="region of interest" description="Disordered" evidence="3">
    <location>
        <begin position="318"/>
        <end position="357"/>
    </location>
</feature>
<evidence type="ECO:0000259" key="4">
    <source>
        <dbReference type="PROSITE" id="PS50011"/>
    </source>
</evidence>
<dbReference type="Ensembl" id="ENSSMRT00000029526.1">
    <property type="protein sequence ID" value="ENSSMRP00000025213.1"/>
    <property type="gene ID" value="ENSSMRG00000019509.1"/>
</dbReference>
<dbReference type="GO" id="GO:0045599">
    <property type="term" value="P:negative regulation of fat cell differentiation"/>
    <property type="evidence" value="ECO:0007669"/>
    <property type="project" value="Ensembl"/>
</dbReference>
<dbReference type="AlphaFoldDB" id="A0A8D0E2K9"/>
<dbReference type="GO" id="GO:0004672">
    <property type="term" value="F:protein kinase activity"/>
    <property type="evidence" value="ECO:0007669"/>
    <property type="project" value="InterPro"/>
</dbReference>
<comment type="similarity">
    <text evidence="2">Belongs to the protein kinase superfamily. CAMK Ser/Thr protein kinase family. Tribbles subfamily.</text>
</comment>
<dbReference type="GeneTree" id="ENSGT00950000182986"/>
<dbReference type="GO" id="GO:0000122">
    <property type="term" value="P:negative regulation of transcription by RNA polymerase II"/>
    <property type="evidence" value="ECO:0007669"/>
    <property type="project" value="Ensembl"/>
</dbReference>
<dbReference type="GO" id="GO:0032869">
    <property type="term" value="P:cellular response to insulin stimulus"/>
    <property type="evidence" value="ECO:0007669"/>
    <property type="project" value="Ensembl"/>
</dbReference>
<dbReference type="InterPro" id="IPR011009">
    <property type="entry name" value="Kinase-like_dom_sf"/>
</dbReference>
<dbReference type="GO" id="GO:0032436">
    <property type="term" value="P:positive regulation of proteasomal ubiquitin-dependent protein catabolic process"/>
    <property type="evidence" value="ECO:0007669"/>
    <property type="project" value="TreeGrafter"/>
</dbReference>
<keyword evidence="1" id="KW-0649">Protein kinase inhibitor</keyword>
<evidence type="ECO:0000256" key="1">
    <source>
        <dbReference type="ARBA" id="ARBA00023013"/>
    </source>
</evidence>
<reference evidence="5" key="2">
    <citation type="submission" date="2025-09" db="UniProtKB">
        <authorList>
            <consortium name="Ensembl"/>
        </authorList>
    </citation>
    <scope>IDENTIFICATION</scope>
</reference>
<sequence length="357" mass="39586">MSLHVQECPAATALRKKRLNFDPVFKADVPEPKRPRLGAPPGSSPGLQPLVRCPPSAEQDPSILQIGSYILLQPTEGGRCYRAVNRHTEAEYTCKVYPATAYREVMSPYGALPSHANIAQVAEVIVGDQNVYVFFPSGRDDLHNYVRRRKRLPEPEAASLFRQVAGVVAHCHQHGVILRDLKLRKFVFADRERTQLLLENLEDSHVLSGPDDSMKDKHGCPAYVGPEILCSKESYSGKAADVWSLGVVLYTLLVGCYPFQDTTPISLFSKIRRGCFAVPDDLSPKARCLVRCLLRKDPAERLTAGGILLHPWLHPGGTSEGSGNRSAREQRLEQLVPDVEDRRKAEDTPEEEGGLYG</sequence>